<accession>A0A0N7LA07</accession>
<dbReference type="EMBL" id="CCYA01000260">
    <property type="protein sequence ID" value="CEH15258.1"/>
    <property type="molecule type" value="Genomic_DNA"/>
</dbReference>
<evidence type="ECO:0000256" key="1">
    <source>
        <dbReference type="SAM" id="MobiDB-lite"/>
    </source>
</evidence>
<evidence type="ECO:0000313" key="3">
    <source>
        <dbReference type="Proteomes" id="UP000054845"/>
    </source>
</evidence>
<organism evidence="2 3">
    <name type="scientific">Ceraceosorus bombacis</name>
    <dbReference type="NCBI Taxonomy" id="401625"/>
    <lineage>
        <taxon>Eukaryota</taxon>
        <taxon>Fungi</taxon>
        <taxon>Dikarya</taxon>
        <taxon>Basidiomycota</taxon>
        <taxon>Ustilaginomycotina</taxon>
        <taxon>Exobasidiomycetes</taxon>
        <taxon>Ceraceosorales</taxon>
        <taxon>Ceraceosoraceae</taxon>
        <taxon>Ceraceosorus</taxon>
    </lineage>
</organism>
<evidence type="ECO:0000313" key="2">
    <source>
        <dbReference type="EMBL" id="CEH15258.1"/>
    </source>
</evidence>
<dbReference type="AlphaFoldDB" id="A0A0N7LA07"/>
<reference evidence="2 3" key="1">
    <citation type="submission" date="2014-09" db="EMBL/GenBank/DDBJ databases">
        <authorList>
            <person name="Magalhaes I.L.F."/>
            <person name="Oliveira U."/>
            <person name="Santos F.R."/>
            <person name="Vidigal T.H.D.A."/>
            <person name="Brescovit A.D."/>
            <person name="Santos A.J."/>
        </authorList>
    </citation>
    <scope>NUCLEOTIDE SEQUENCE [LARGE SCALE GENOMIC DNA]</scope>
</reference>
<proteinExistence type="predicted"/>
<dbReference type="Proteomes" id="UP000054845">
    <property type="component" value="Unassembled WGS sequence"/>
</dbReference>
<protein>
    <submittedName>
        <fullName evidence="2">Uncharacterized protein</fullName>
    </submittedName>
</protein>
<keyword evidence="3" id="KW-1185">Reference proteome</keyword>
<feature type="region of interest" description="Disordered" evidence="1">
    <location>
        <begin position="28"/>
        <end position="53"/>
    </location>
</feature>
<sequence>MPLPPARTNWMLLTSARSAQRLTREIGSGSAKMQMSTGRPFEPPFTESHNARE</sequence>
<name>A0A0N7LA07_9BASI</name>